<dbReference type="EMBL" id="KN831999">
    <property type="protein sequence ID" value="KIO00059.1"/>
    <property type="molecule type" value="Genomic_DNA"/>
</dbReference>
<dbReference type="InParanoid" id="A0A0C3NY28"/>
<reference evidence="2" key="2">
    <citation type="submission" date="2015-01" db="EMBL/GenBank/DDBJ databases">
        <title>Evolutionary Origins and Diversification of the Mycorrhizal Mutualists.</title>
        <authorList>
            <consortium name="DOE Joint Genome Institute"/>
            <consortium name="Mycorrhizal Genomics Consortium"/>
            <person name="Kohler A."/>
            <person name="Kuo A."/>
            <person name="Nagy L.G."/>
            <person name="Floudas D."/>
            <person name="Copeland A."/>
            <person name="Barry K.W."/>
            <person name="Cichocki N."/>
            <person name="Veneault-Fourrey C."/>
            <person name="LaButti K."/>
            <person name="Lindquist E.A."/>
            <person name="Lipzen A."/>
            <person name="Lundell T."/>
            <person name="Morin E."/>
            <person name="Murat C."/>
            <person name="Riley R."/>
            <person name="Ohm R."/>
            <person name="Sun H."/>
            <person name="Tunlid A."/>
            <person name="Henrissat B."/>
            <person name="Grigoriev I.V."/>
            <person name="Hibbett D.S."/>
            <person name="Martin F."/>
        </authorList>
    </citation>
    <scope>NUCLEOTIDE SEQUENCE [LARGE SCALE GENOMIC DNA]</scope>
    <source>
        <strain evidence="2">Marx 270</strain>
    </source>
</reference>
<reference evidence="1 2" key="1">
    <citation type="submission" date="2014-04" db="EMBL/GenBank/DDBJ databases">
        <authorList>
            <consortium name="DOE Joint Genome Institute"/>
            <person name="Kuo A."/>
            <person name="Kohler A."/>
            <person name="Costa M.D."/>
            <person name="Nagy L.G."/>
            <person name="Floudas D."/>
            <person name="Copeland A."/>
            <person name="Barry K.W."/>
            <person name="Cichocki N."/>
            <person name="Veneault-Fourrey C."/>
            <person name="LaButti K."/>
            <person name="Lindquist E.A."/>
            <person name="Lipzen A."/>
            <person name="Lundell T."/>
            <person name="Morin E."/>
            <person name="Murat C."/>
            <person name="Sun H."/>
            <person name="Tunlid A."/>
            <person name="Henrissat B."/>
            <person name="Grigoriev I.V."/>
            <person name="Hibbett D.S."/>
            <person name="Martin F."/>
            <person name="Nordberg H.P."/>
            <person name="Cantor M.N."/>
            <person name="Hua S.X."/>
        </authorList>
    </citation>
    <scope>NUCLEOTIDE SEQUENCE [LARGE SCALE GENOMIC DNA]</scope>
    <source>
        <strain evidence="1 2">Marx 270</strain>
    </source>
</reference>
<evidence type="ECO:0000313" key="1">
    <source>
        <dbReference type="EMBL" id="KIO00059.1"/>
    </source>
</evidence>
<accession>A0A0C3NY28</accession>
<dbReference type="Proteomes" id="UP000054217">
    <property type="component" value="Unassembled WGS sequence"/>
</dbReference>
<keyword evidence="2" id="KW-1185">Reference proteome</keyword>
<dbReference type="OrthoDB" id="163438at2759"/>
<gene>
    <name evidence="1" type="ORF">M404DRAFT_29888</name>
</gene>
<sequence length="183" mass="20637">MRKRPAEFSDRFLFQPQGVYGSLQRKCLLSVLASAQAADLPRNVHILVTSRPFPDIEHEFSAAWHVKMASLDDTPAVSEENDIHLYIMRRLGPLWDIGAIEVYRIAQKVEGLFEWACLACEFVNPGHMVKNGSVKECFNNIMLLRSGGLLDAMYQAILKNAIPNDQIALMQFSSVMQQIISTL</sequence>
<dbReference type="AlphaFoldDB" id="A0A0C3NY28"/>
<evidence type="ECO:0000313" key="2">
    <source>
        <dbReference type="Proteomes" id="UP000054217"/>
    </source>
</evidence>
<name>A0A0C3NY28_PISTI</name>
<protein>
    <submittedName>
        <fullName evidence="1">Uncharacterized protein</fullName>
    </submittedName>
</protein>
<proteinExistence type="predicted"/>
<dbReference type="HOGENOM" id="CLU_1475732_0_0_1"/>
<organism evidence="1 2">
    <name type="scientific">Pisolithus tinctorius Marx 270</name>
    <dbReference type="NCBI Taxonomy" id="870435"/>
    <lineage>
        <taxon>Eukaryota</taxon>
        <taxon>Fungi</taxon>
        <taxon>Dikarya</taxon>
        <taxon>Basidiomycota</taxon>
        <taxon>Agaricomycotina</taxon>
        <taxon>Agaricomycetes</taxon>
        <taxon>Agaricomycetidae</taxon>
        <taxon>Boletales</taxon>
        <taxon>Sclerodermatineae</taxon>
        <taxon>Pisolithaceae</taxon>
        <taxon>Pisolithus</taxon>
    </lineage>
</organism>